<dbReference type="EMBL" id="LATX01001995">
    <property type="protein sequence ID" value="KTB35275.1"/>
    <property type="molecule type" value="Genomic_DNA"/>
</dbReference>
<protein>
    <submittedName>
        <fullName evidence="1">Uncharacterized protein</fullName>
    </submittedName>
</protein>
<gene>
    <name evidence="1" type="ORF">WG66_12149</name>
</gene>
<accession>A0A0W0FG05</accession>
<evidence type="ECO:0000313" key="1">
    <source>
        <dbReference type="EMBL" id="KTB35275.1"/>
    </source>
</evidence>
<dbReference type="Proteomes" id="UP000054988">
    <property type="component" value="Unassembled WGS sequence"/>
</dbReference>
<organism evidence="1 2">
    <name type="scientific">Moniliophthora roreri</name>
    <name type="common">Frosty pod rot fungus</name>
    <name type="synonym">Monilia roreri</name>
    <dbReference type="NCBI Taxonomy" id="221103"/>
    <lineage>
        <taxon>Eukaryota</taxon>
        <taxon>Fungi</taxon>
        <taxon>Dikarya</taxon>
        <taxon>Basidiomycota</taxon>
        <taxon>Agaricomycotina</taxon>
        <taxon>Agaricomycetes</taxon>
        <taxon>Agaricomycetidae</taxon>
        <taxon>Agaricales</taxon>
        <taxon>Marasmiineae</taxon>
        <taxon>Marasmiaceae</taxon>
        <taxon>Moniliophthora</taxon>
    </lineage>
</organism>
<name>A0A0W0FG05_MONRR</name>
<comment type="caution">
    <text evidence="1">The sequence shown here is derived from an EMBL/GenBank/DDBJ whole genome shotgun (WGS) entry which is preliminary data.</text>
</comment>
<sequence length="39" mass="4318">MAAPDFPISASAYETWVGRQGHIKAMIENSRGTITREKP</sequence>
<evidence type="ECO:0000313" key="2">
    <source>
        <dbReference type="Proteomes" id="UP000054988"/>
    </source>
</evidence>
<dbReference type="AlphaFoldDB" id="A0A0W0FG05"/>
<reference evidence="1 2" key="1">
    <citation type="submission" date="2015-12" db="EMBL/GenBank/DDBJ databases">
        <title>Draft genome sequence of Moniliophthora roreri, the causal agent of frosty pod rot of cacao.</title>
        <authorList>
            <person name="Aime M.C."/>
            <person name="Diaz-Valderrama J.R."/>
            <person name="Kijpornyongpan T."/>
            <person name="Phillips-Mora W."/>
        </authorList>
    </citation>
    <scope>NUCLEOTIDE SEQUENCE [LARGE SCALE GENOMIC DNA]</scope>
    <source>
        <strain evidence="1 2">MCA 2952</strain>
    </source>
</reference>
<proteinExistence type="predicted"/>